<dbReference type="GeneID" id="129328782"/>
<dbReference type="RefSeq" id="XP_054834030.1">
    <property type="nucleotide sequence ID" value="XM_054978055.1"/>
</dbReference>
<dbReference type="KEGG" id="emc:129328782"/>
<reference evidence="2" key="1">
    <citation type="submission" date="2025-08" db="UniProtKB">
        <authorList>
            <consortium name="RefSeq"/>
        </authorList>
    </citation>
    <scope>IDENTIFICATION</scope>
    <source>
        <tissue evidence="2">Blood</tissue>
    </source>
</reference>
<evidence type="ECO:0000313" key="1">
    <source>
        <dbReference type="Proteomes" id="UP001190640"/>
    </source>
</evidence>
<dbReference type="Proteomes" id="UP001190640">
    <property type="component" value="Chromosome 4"/>
</dbReference>
<evidence type="ECO:0000313" key="2">
    <source>
        <dbReference type="RefSeq" id="XP_054834030.1"/>
    </source>
</evidence>
<name>A0AA97JAD9_EUBMA</name>
<keyword evidence="1" id="KW-1185">Reference proteome</keyword>
<organism evidence="1 2">
    <name type="scientific">Eublepharis macularius</name>
    <name type="common">Leopard gecko</name>
    <name type="synonym">Cyrtodactylus macularius</name>
    <dbReference type="NCBI Taxonomy" id="481883"/>
    <lineage>
        <taxon>Eukaryota</taxon>
        <taxon>Metazoa</taxon>
        <taxon>Chordata</taxon>
        <taxon>Craniata</taxon>
        <taxon>Vertebrata</taxon>
        <taxon>Euteleostomi</taxon>
        <taxon>Lepidosauria</taxon>
        <taxon>Squamata</taxon>
        <taxon>Bifurcata</taxon>
        <taxon>Gekkota</taxon>
        <taxon>Eublepharidae</taxon>
        <taxon>Eublepharinae</taxon>
        <taxon>Eublepharis</taxon>
    </lineage>
</organism>
<sequence length="213" mass="23008">MRPWNRLGIKPSSLTAFPVQPVHGGRWLLAGAAFPCSLHAGVEGAGTRRGRLGHHRGVKGECLAGRAPHGQAWPSARSMPQVLRDPVSHSSVMLLGLCRGVRRKATGGRQPGVLAWALCGWQGELLAHGNIVQHDTGSHELGDGERLHGQAAARVMEASEAHFQLTESTFDHHPRAPVGLVVVGSVGGLIRRVWRQEVRQQWIATVTCKGRRS</sequence>
<protein>
    <submittedName>
        <fullName evidence="2">Uncharacterized protein LOC129328782</fullName>
    </submittedName>
</protein>
<accession>A0AA97JAD9</accession>
<proteinExistence type="predicted"/>
<gene>
    <name evidence="2" type="primary">LOC129328782</name>
</gene>
<dbReference type="AlphaFoldDB" id="A0AA97JAD9"/>